<dbReference type="SMART" id="SM00066">
    <property type="entry name" value="GAL4"/>
    <property type="match status" value="2"/>
</dbReference>
<protein>
    <recommendedName>
        <fullName evidence="3">Zn(2)-C6 fungal-type domain-containing protein</fullName>
    </recommendedName>
</protein>
<dbReference type="eggNOG" id="ENOG502SV78">
    <property type="taxonomic scope" value="Eukaryota"/>
</dbReference>
<accession>E5A1H2</accession>
<proteinExistence type="predicted"/>
<dbReference type="PROSITE" id="PS50048">
    <property type="entry name" value="ZN2_CY6_FUNGAL_2"/>
    <property type="match status" value="2"/>
</dbReference>
<dbReference type="OMA" id="DVYYRCP"/>
<feature type="domain" description="Zn(2)-C6 fungal-type" evidence="3">
    <location>
        <begin position="370"/>
        <end position="400"/>
    </location>
</feature>
<dbReference type="InterPro" id="IPR036864">
    <property type="entry name" value="Zn2-C6_fun-type_DNA-bd_sf"/>
</dbReference>
<feature type="region of interest" description="Disordered" evidence="2">
    <location>
        <begin position="212"/>
        <end position="320"/>
    </location>
</feature>
<dbReference type="GO" id="GO:0000976">
    <property type="term" value="F:transcription cis-regulatory region binding"/>
    <property type="evidence" value="ECO:0007669"/>
    <property type="project" value="TreeGrafter"/>
</dbReference>
<evidence type="ECO:0000313" key="5">
    <source>
        <dbReference type="Proteomes" id="UP000002668"/>
    </source>
</evidence>
<name>E5A1H2_LEPMJ</name>
<gene>
    <name evidence="4" type="ORF">LEMA_P105670.1</name>
</gene>
<dbReference type="Proteomes" id="UP000002668">
    <property type="component" value="Genome"/>
</dbReference>
<dbReference type="GO" id="GO:0000981">
    <property type="term" value="F:DNA-binding transcription factor activity, RNA polymerase II-specific"/>
    <property type="evidence" value="ECO:0007669"/>
    <property type="project" value="InterPro"/>
</dbReference>
<dbReference type="Gene3D" id="4.10.240.10">
    <property type="entry name" value="Zn(2)-C6 fungal-type DNA-binding domain"/>
    <property type="match status" value="1"/>
</dbReference>
<evidence type="ECO:0000256" key="2">
    <source>
        <dbReference type="SAM" id="MobiDB-lite"/>
    </source>
</evidence>
<dbReference type="PROSITE" id="PS00463">
    <property type="entry name" value="ZN2_CY6_FUNGAL_1"/>
    <property type="match status" value="1"/>
</dbReference>
<dbReference type="AlphaFoldDB" id="E5A1H2"/>
<sequence>MEDLEDELDLRYHKGLEPDVYYRCPTLESLHDALRNELAKSASTTLIPTAIVTEFILANASTLTIPVTQQTNLDALIEPADFAQTITAEHALCCAFESKDRLKPQRAIARSIIDAIEHADGFKYKERSVSNTKSGDGARFRYVCRNSPQSLPRRKKSQESEESDGDATAKDARPTYDCGGAIHIKFSIKRQAINVVYKHNPIHTHAEEMDSVPAVPTTNGANHQPPAADATTNGSKKRKRTNKQKEPVAVMDEYHEPDMNMSTSREAPQSSIKSSRKKNGVSAPTDSPRKTSSKKGSRPKEVVSPSTSRKRAAQTASVPPARLSRNKACLRCREKKIKCNEATPSCNQCQRGLWTCQYMAVGNSKRSKNGCINCKQRGRKCTEEKPSCAYCLRIDDDCAYAEYS</sequence>
<dbReference type="Pfam" id="PF00172">
    <property type="entry name" value="Zn_clus"/>
    <property type="match status" value="2"/>
</dbReference>
<dbReference type="OrthoDB" id="3251668at2759"/>
<dbReference type="PANTHER" id="PTHR37534">
    <property type="entry name" value="TRANSCRIPTIONAL ACTIVATOR PROTEIN UGA3"/>
    <property type="match status" value="1"/>
</dbReference>
<dbReference type="GO" id="GO:0005634">
    <property type="term" value="C:nucleus"/>
    <property type="evidence" value="ECO:0007669"/>
    <property type="project" value="TreeGrafter"/>
</dbReference>
<feature type="compositionally biased region" description="Polar residues" evidence="2">
    <location>
        <begin position="260"/>
        <end position="273"/>
    </location>
</feature>
<dbReference type="CDD" id="cd00067">
    <property type="entry name" value="GAL4"/>
    <property type="match status" value="2"/>
</dbReference>
<evidence type="ECO:0000256" key="1">
    <source>
        <dbReference type="ARBA" id="ARBA00023242"/>
    </source>
</evidence>
<organism evidence="5">
    <name type="scientific">Leptosphaeria maculans (strain JN3 / isolate v23.1.3 / race Av1-4-5-6-7-8)</name>
    <name type="common">Blackleg fungus</name>
    <name type="synonym">Phoma lingam</name>
    <dbReference type="NCBI Taxonomy" id="985895"/>
    <lineage>
        <taxon>Eukaryota</taxon>
        <taxon>Fungi</taxon>
        <taxon>Dikarya</taxon>
        <taxon>Ascomycota</taxon>
        <taxon>Pezizomycotina</taxon>
        <taxon>Dothideomycetes</taxon>
        <taxon>Pleosporomycetidae</taxon>
        <taxon>Pleosporales</taxon>
        <taxon>Pleosporineae</taxon>
        <taxon>Leptosphaeriaceae</taxon>
        <taxon>Plenodomus</taxon>
        <taxon>Plenodomus lingam/Leptosphaeria maculans species complex</taxon>
    </lineage>
</organism>
<dbReference type="GO" id="GO:0008270">
    <property type="term" value="F:zinc ion binding"/>
    <property type="evidence" value="ECO:0007669"/>
    <property type="project" value="InterPro"/>
</dbReference>
<feature type="region of interest" description="Disordered" evidence="2">
    <location>
        <begin position="140"/>
        <end position="174"/>
    </location>
</feature>
<dbReference type="GeneID" id="13283707"/>
<dbReference type="STRING" id="985895.E5A1H2"/>
<dbReference type="SUPFAM" id="SSF57701">
    <property type="entry name" value="Zn2/Cys6 DNA-binding domain"/>
    <property type="match status" value="2"/>
</dbReference>
<dbReference type="InterPro" id="IPR001138">
    <property type="entry name" value="Zn2Cys6_DnaBD"/>
</dbReference>
<dbReference type="VEuPathDB" id="FungiDB:LEMA_P105670.1"/>
<dbReference type="HOGENOM" id="CLU_056581_0_0_1"/>
<keyword evidence="1" id="KW-0539">Nucleus</keyword>
<dbReference type="PANTHER" id="PTHR37534:SF2">
    <property type="entry name" value="N-ACETYLTRANSFERASE DOMAIN-CONTAINING PROTEIN"/>
    <property type="match status" value="1"/>
</dbReference>
<dbReference type="GO" id="GO:0045944">
    <property type="term" value="P:positive regulation of transcription by RNA polymerase II"/>
    <property type="evidence" value="ECO:0007669"/>
    <property type="project" value="TreeGrafter"/>
</dbReference>
<feature type="domain" description="Zn(2)-C6 fungal-type" evidence="3">
    <location>
        <begin position="328"/>
        <end position="358"/>
    </location>
</feature>
<evidence type="ECO:0000313" key="4">
    <source>
        <dbReference type="EMBL" id="CBX97436.1"/>
    </source>
</evidence>
<evidence type="ECO:0000259" key="3">
    <source>
        <dbReference type="PROSITE" id="PS50048"/>
    </source>
</evidence>
<dbReference type="InParanoid" id="E5A1H2"/>
<reference evidence="5" key="1">
    <citation type="journal article" date="2011" name="Nat. Commun.">
        <title>Effector diversification within compartments of the Leptosphaeria maculans genome affected by Repeat-Induced Point mutations.</title>
        <authorList>
            <person name="Rouxel T."/>
            <person name="Grandaubert J."/>
            <person name="Hane J.K."/>
            <person name="Hoede C."/>
            <person name="van de Wouw A.P."/>
            <person name="Couloux A."/>
            <person name="Dominguez V."/>
            <person name="Anthouard V."/>
            <person name="Bally P."/>
            <person name="Bourras S."/>
            <person name="Cozijnsen A.J."/>
            <person name="Ciuffetti L.M."/>
            <person name="Degrave A."/>
            <person name="Dilmaghani A."/>
            <person name="Duret L."/>
            <person name="Fudal I."/>
            <person name="Goodwin S.B."/>
            <person name="Gout L."/>
            <person name="Glaser N."/>
            <person name="Linglin J."/>
            <person name="Kema G.H.J."/>
            <person name="Lapalu N."/>
            <person name="Lawrence C.B."/>
            <person name="May K."/>
            <person name="Meyer M."/>
            <person name="Ollivier B."/>
            <person name="Poulain J."/>
            <person name="Schoch C.L."/>
            <person name="Simon A."/>
            <person name="Spatafora J.W."/>
            <person name="Stachowiak A."/>
            <person name="Turgeon B.G."/>
            <person name="Tyler B.M."/>
            <person name="Vincent D."/>
            <person name="Weissenbach J."/>
            <person name="Amselem J."/>
            <person name="Quesneville H."/>
            <person name="Oliver R.P."/>
            <person name="Wincker P."/>
            <person name="Balesdent M.-H."/>
            <person name="Howlett B.J."/>
        </authorList>
    </citation>
    <scope>NUCLEOTIDE SEQUENCE [LARGE SCALE GENOMIC DNA]</scope>
    <source>
        <strain evidence="5">JN3 / isolate v23.1.3 / race Av1-4-5-6-7-8</strain>
    </source>
</reference>
<dbReference type="EMBL" id="FP929131">
    <property type="protein sequence ID" value="CBX97436.1"/>
    <property type="molecule type" value="Genomic_DNA"/>
</dbReference>
<keyword evidence="5" id="KW-1185">Reference proteome</keyword>